<evidence type="ECO:0000313" key="2">
    <source>
        <dbReference type="EMBL" id="MBK1706091.1"/>
    </source>
</evidence>
<keyword evidence="1" id="KW-1277">Toxin-antitoxin system</keyword>
<dbReference type="InterPro" id="IPR035093">
    <property type="entry name" value="RelE/ParE_toxin_dom_sf"/>
</dbReference>
<dbReference type="InterPro" id="IPR007712">
    <property type="entry name" value="RelE/ParE_toxin"/>
</dbReference>
<accession>A0AAJ0U6D1</accession>
<evidence type="ECO:0000256" key="1">
    <source>
        <dbReference type="ARBA" id="ARBA00022649"/>
    </source>
</evidence>
<organism evidence="2 3">
    <name type="scientific">Halochromatium glycolicum</name>
    <dbReference type="NCBI Taxonomy" id="85075"/>
    <lineage>
        <taxon>Bacteria</taxon>
        <taxon>Pseudomonadati</taxon>
        <taxon>Pseudomonadota</taxon>
        <taxon>Gammaproteobacteria</taxon>
        <taxon>Chromatiales</taxon>
        <taxon>Chromatiaceae</taxon>
        <taxon>Halochromatium</taxon>
    </lineage>
</organism>
<dbReference type="Proteomes" id="UP001296776">
    <property type="component" value="Unassembled WGS sequence"/>
</dbReference>
<dbReference type="AlphaFoldDB" id="A0AAJ0U6D1"/>
<sequence length="51" mass="6175">MRIELRKSAIKDLTHFEPAYRLRVGDYRVLFDVVDETILVGRILHRRESYK</sequence>
<dbReference type="Pfam" id="PF05016">
    <property type="entry name" value="ParE_toxin"/>
    <property type="match status" value="1"/>
</dbReference>
<name>A0AAJ0U6D1_9GAMM</name>
<dbReference type="Gene3D" id="3.30.2310.20">
    <property type="entry name" value="RelE-like"/>
    <property type="match status" value="1"/>
</dbReference>
<proteinExistence type="predicted"/>
<comment type="caution">
    <text evidence="2">The sequence shown here is derived from an EMBL/GenBank/DDBJ whole genome shotgun (WGS) entry which is preliminary data.</text>
</comment>
<reference evidence="2" key="1">
    <citation type="submission" date="2017-08" db="EMBL/GenBank/DDBJ databases">
        <authorList>
            <person name="Imhoff J.F."/>
            <person name="Rahn T."/>
            <person name="Kuenzel S."/>
            <person name="Neulinger S.C."/>
        </authorList>
    </citation>
    <scope>NUCLEOTIDE SEQUENCE</scope>
    <source>
        <strain evidence="2">DSM 11080</strain>
    </source>
</reference>
<keyword evidence="3" id="KW-1185">Reference proteome</keyword>
<dbReference type="RefSeq" id="WP_200347502.1">
    <property type="nucleotide sequence ID" value="NZ_NRSJ01000033.1"/>
</dbReference>
<dbReference type="SUPFAM" id="SSF143011">
    <property type="entry name" value="RelE-like"/>
    <property type="match status" value="1"/>
</dbReference>
<gene>
    <name evidence="2" type="ORF">CKO40_16405</name>
</gene>
<evidence type="ECO:0000313" key="3">
    <source>
        <dbReference type="Proteomes" id="UP001296776"/>
    </source>
</evidence>
<protein>
    <recommendedName>
        <fullName evidence="4">Type II toxin-antitoxin system RelE/ParE family toxin</fullName>
    </recommendedName>
</protein>
<evidence type="ECO:0008006" key="4">
    <source>
        <dbReference type="Google" id="ProtNLM"/>
    </source>
</evidence>
<dbReference type="EMBL" id="NRSJ01000033">
    <property type="protein sequence ID" value="MBK1706091.1"/>
    <property type="molecule type" value="Genomic_DNA"/>
</dbReference>
<reference evidence="2" key="2">
    <citation type="journal article" date="2020" name="Microorganisms">
        <title>Osmotic Adaptation and Compatible Solute Biosynthesis of Phototrophic Bacteria as Revealed from Genome Analyses.</title>
        <authorList>
            <person name="Imhoff J.F."/>
            <person name="Rahn T."/>
            <person name="Kunzel S."/>
            <person name="Keller A."/>
            <person name="Neulinger S.C."/>
        </authorList>
    </citation>
    <scope>NUCLEOTIDE SEQUENCE</scope>
    <source>
        <strain evidence="2">DSM 11080</strain>
    </source>
</reference>